<name>A0AAF0EYC6_9BASI</name>
<keyword evidence="10" id="KW-1185">Reference proteome</keyword>
<dbReference type="PANTHER" id="PTHR31431:SF1">
    <property type="entry name" value="NUCLEOPORIN NUP188"/>
    <property type="match status" value="1"/>
</dbReference>
<dbReference type="Pfam" id="PF21093">
    <property type="entry name" value="Nup188_N-subdom_III"/>
    <property type="match status" value="1"/>
</dbReference>
<accession>A0AAF0EYC6</accession>
<dbReference type="Gene3D" id="1.25.10.70">
    <property type="match status" value="1"/>
</dbReference>
<protein>
    <recommendedName>
        <fullName evidence="8">Nucleoporin Nup188 N-terminal subdomain III domain-containing protein</fullName>
    </recommendedName>
</protein>
<evidence type="ECO:0000256" key="4">
    <source>
        <dbReference type="ARBA" id="ARBA00022927"/>
    </source>
</evidence>
<keyword evidence="7" id="KW-0539">Nucleus</keyword>
<dbReference type="GO" id="GO:0044611">
    <property type="term" value="C:nuclear pore inner ring"/>
    <property type="evidence" value="ECO:0007669"/>
    <property type="project" value="TreeGrafter"/>
</dbReference>
<evidence type="ECO:0000313" key="10">
    <source>
        <dbReference type="Proteomes" id="UP001219933"/>
    </source>
</evidence>
<sequence length="1830" mass="193705">MVHDERVSAPSALIPFHDLYEHLERARQSRAPAEVQSLLDARRTALAECGASPSLPRANDARLDGPSVNWRGEELRVDEDTRILARGISKRFSIDEVEALGQLRTFLSSEHRSLDSVLKAEAATDELLDAFNVFYFEERVCVVRCVSALLRITEEPTHELFDIASAALDTFADADYARRCLAWFEETAATLLPSHISGEPRYSLLWARHCLDMQLALLEVVFLMYYGRLPPSGAFALRVLESIKTTHGGQRQANAGFLGPDALVLVDCVGHQLELLALESLALEEVLDAPDAMPSIADPQSLDGILAVLDSHPPVAPVLIGYALVLRAIDEAAGDDDTSAAIRASTAVLDGGAPVWQRLVAGALHPNVDIYGDLQRLLASPLLVSARSAVLGASNLSSLAYRAVFKGALLAITELVQPEYLDLEAIVSVWAGTFLVADAPAGVPGVGALCTQFWSADAPHTTRMAVLEATRARFPVHVRPFVQLMHALSGAGDSEGPGDAVTAVLEYLAELPTLALPLPQSATSVEALDGGQYQTRVALPVSGTRIALPSGALGTLASAPADSPIVTWQVPPVSGWQILADIVCAMVRPPRARAHVFADASDVADISPDCAPGEWDTAAAIAELFVAVLHEKSGALALLAHLGDDAAEGLGGAAVDMLHIALQMRPVNLRLACAAYALLGALLPLAPNSVWQQVRASNVLIGSAGSVPLRSAPVSQSVLLGDATARAQYKGVCALLALVESLTRDALDRQWADGRDASAVKGHVLERVLGWVCDAVWAGHASWRYTNERDSLEIAVCCCRIFERVLGDHCVWSADSSLALVARLYDRVLVAQRASAPFAPLLDSISNGHTTIDQLYAQGAVGDARLAEELVERQLRLARMLVERDPTHVLVSLFFSHAPVAAHARSQMELAGAVLQYIWAPASASLCTEAARLATAMCCAGADSPTYSLAGHLGSADQLERSVASLVGVVANPYQDTTLRVAVWTLVAALVDMQPAIATLLLTGHHLAADAEQNAASALTALQLAADSVAIAAELWESEPSLLEGVLLFLNSAWAHALEHSAVFRALRTDTKFWDILGSLLARDTGDEPMGAAYRATCQARIVRLVQLDLQTRVAADVPASLRMLGGIADDKTRLAEMLGGVYASDASAVAQAAEVRVAAIGEIAALRLPPRRDEFDARRVFGAAYVYAREPFVAKTRALAEAGLLPSELDGDASGWLSASTAGDGAFEAAVTLFDHVNLAWSLADAQAARAAAWTLCLGVAAGHLWHNATDKTRASRLADSCIEAFVAVAKLPPTSAAAHASRVGCLAVLLTAGWSGDKVRAAEVVPLVASLVDLQEFPLEASLRALVEPAYHVPLLHMMLVVCSGARATRASFADVQVQSAMHAVASAALRCLGDLEWCAAALAHPASESASDAEGVLNLVVSIVEQVVHADMPLDAGAWLAPLRETSILPGAAALLGQATRVPGAPGHVLFLAPLLALIDALAAREQTAELVALAGVVPALCDHALTPLLDGGHVDAVLASGDANPIHALWLRELHVVVHLVENAGQRFIETDADAFVAMYTAQLRRTLSFAPLRPRHSRTLPLDIAQLDEIAAVARLFLGMWRGRHGQAARPGVPPRKAATMPLGAELVERAPHVLYQLVYLQQHPQELRALLGATELEEKDGAALVQAACASLLDASSALIAFLCDICACATVLTADVDDWPALPAPIHPSLHAAPGVATVGTLLEYASVLTDSLKKTDKRALTEVALEQCLLLCVTQAAVWAHVPPHDSERAGVETAHAEIDAGLVRDVDAAISAAAAATPSPFWDALRAFSHRSLGSRARIYP</sequence>
<dbReference type="GO" id="GO:0051028">
    <property type="term" value="P:mRNA transport"/>
    <property type="evidence" value="ECO:0007669"/>
    <property type="project" value="UniProtKB-KW"/>
</dbReference>
<keyword evidence="4" id="KW-0653">Protein transport</keyword>
<comment type="subcellular location">
    <subcellularLocation>
        <location evidence="1">Nucleus</location>
        <location evidence="1">Nuclear pore complex</location>
    </subcellularLocation>
</comment>
<keyword evidence="2" id="KW-0813">Transport</keyword>
<proteinExistence type="predicted"/>
<evidence type="ECO:0000256" key="6">
    <source>
        <dbReference type="ARBA" id="ARBA00023132"/>
    </source>
</evidence>
<evidence type="ECO:0000259" key="8">
    <source>
        <dbReference type="Pfam" id="PF21093"/>
    </source>
</evidence>
<evidence type="ECO:0000313" key="9">
    <source>
        <dbReference type="EMBL" id="WFD37007.1"/>
    </source>
</evidence>
<evidence type="ECO:0000256" key="7">
    <source>
        <dbReference type="ARBA" id="ARBA00023242"/>
    </source>
</evidence>
<keyword evidence="3" id="KW-0509">mRNA transport</keyword>
<evidence type="ECO:0000256" key="3">
    <source>
        <dbReference type="ARBA" id="ARBA00022816"/>
    </source>
</evidence>
<dbReference type="InterPro" id="IPR044840">
    <property type="entry name" value="Nup188"/>
</dbReference>
<evidence type="ECO:0000256" key="5">
    <source>
        <dbReference type="ARBA" id="ARBA00023010"/>
    </source>
</evidence>
<organism evidence="9 10">
    <name type="scientific">Malassezia cuniculi</name>
    <dbReference type="NCBI Taxonomy" id="948313"/>
    <lineage>
        <taxon>Eukaryota</taxon>
        <taxon>Fungi</taxon>
        <taxon>Dikarya</taxon>
        <taxon>Basidiomycota</taxon>
        <taxon>Ustilaginomycotina</taxon>
        <taxon>Malasseziomycetes</taxon>
        <taxon>Malasseziales</taxon>
        <taxon>Malasseziaceae</taxon>
        <taxon>Malassezia</taxon>
    </lineage>
</organism>
<keyword evidence="5" id="KW-0811">Translocation</keyword>
<evidence type="ECO:0000256" key="2">
    <source>
        <dbReference type="ARBA" id="ARBA00022448"/>
    </source>
</evidence>
<dbReference type="GO" id="GO:0006606">
    <property type="term" value="P:protein import into nucleus"/>
    <property type="evidence" value="ECO:0007669"/>
    <property type="project" value="TreeGrafter"/>
</dbReference>
<reference evidence="9" key="1">
    <citation type="submission" date="2023-03" db="EMBL/GenBank/DDBJ databases">
        <title>Mating type loci evolution in Malassezia.</title>
        <authorList>
            <person name="Coelho M.A."/>
        </authorList>
    </citation>
    <scope>NUCLEOTIDE SEQUENCE</scope>
    <source>
        <strain evidence="9">CBS 11721</strain>
    </source>
</reference>
<dbReference type="InterPro" id="IPR048883">
    <property type="entry name" value="Nup188_N-subdom_III"/>
</dbReference>
<dbReference type="GO" id="GO:0017056">
    <property type="term" value="F:structural constituent of nuclear pore"/>
    <property type="evidence" value="ECO:0007669"/>
    <property type="project" value="InterPro"/>
</dbReference>
<keyword evidence="6" id="KW-0906">Nuclear pore complex</keyword>
<evidence type="ECO:0000256" key="1">
    <source>
        <dbReference type="ARBA" id="ARBA00004567"/>
    </source>
</evidence>
<feature type="domain" description="Nucleoporin Nup188 N-terminal subdomain III" evidence="8">
    <location>
        <begin position="656"/>
        <end position="1004"/>
    </location>
</feature>
<dbReference type="EMBL" id="CP119882">
    <property type="protein sequence ID" value="WFD37007.1"/>
    <property type="molecule type" value="Genomic_DNA"/>
</dbReference>
<dbReference type="GO" id="GO:0006405">
    <property type="term" value="P:RNA export from nucleus"/>
    <property type="evidence" value="ECO:0007669"/>
    <property type="project" value="TreeGrafter"/>
</dbReference>
<dbReference type="Proteomes" id="UP001219933">
    <property type="component" value="Chromosome 6"/>
</dbReference>
<gene>
    <name evidence="9" type="ORF">MCUN1_003899</name>
</gene>
<dbReference type="PANTHER" id="PTHR31431">
    <property type="entry name" value="NUCLEOPORIN NUP188 HOMOLOG"/>
    <property type="match status" value="1"/>
</dbReference>